<protein>
    <submittedName>
        <fullName evidence="4">Uncharacterized protein</fullName>
    </submittedName>
</protein>
<dbReference type="Proteomes" id="UP001497383">
    <property type="component" value="Chromosome 2"/>
</dbReference>
<dbReference type="PANTHER" id="PTHR15157">
    <property type="entry name" value="UV RADIATION RESISTANCE-ASSOCIATED GENE PROTEIN"/>
    <property type="match status" value="1"/>
</dbReference>
<organism evidence="4 5">
    <name type="scientific">Lodderomyces beijingensis</name>
    <dbReference type="NCBI Taxonomy" id="1775926"/>
    <lineage>
        <taxon>Eukaryota</taxon>
        <taxon>Fungi</taxon>
        <taxon>Dikarya</taxon>
        <taxon>Ascomycota</taxon>
        <taxon>Saccharomycotina</taxon>
        <taxon>Pichiomycetes</taxon>
        <taxon>Debaryomycetaceae</taxon>
        <taxon>Candida/Lodderomyces clade</taxon>
        <taxon>Lodderomyces</taxon>
    </lineage>
</organism>
<reference evidence="4 5" key="1">
    <citation type="submission" date="2024-03" db="EMBL/GenBank/DDBJ databases">
        <authorList>
            <person name="Brejova B."/>
        </authorList>
    </citation>
    <scope>NUCLEOTIDE SEQUENCE [LARGE SCALE GENOMIC DNA]</scope>
    <source>
        <strain evidence="4 5">CBS 14171</strain>
    </source>
</reference>
<keyword evidence="5" id="KW-1185">Reference proteome</keyword>
<feature type="coiled-coil region" evidence="2">
    <location>
        <begin position="243"/>
        <end position="304"/>
    </location>
</feature>
<proteinExistence type="predicted"/>
<feature type="region of interest" description="Disordered" evidence="3">
    <location>
        <begin position="1"/>
        <end position="21"/>
    </location>
</feature>
<evidence type="ECO:0000256" key="1">
    <source>
        <dbReference type="ARBA" id="ARBA00023054"/>
    </source>
</evidence>
<feature type="compositionally biased region" description="Low complexity" evidence="3">
    <location>
        <begin position="43"/>
        <end position="56"/>
    </location>
</feature>
<accession>A0ABP0ZHY6</accession>
<evidence type="ECO:0000313" key="5">
    <source>
        <dbReference type="Proteomes" id="UP001497383"/>
    </source>
</evidence>
<sequence length="574" mass="66532">MYGRLAENGNGHRKSKHTRGSTYRKLDKLYSIQFYKLCTQVQSPSESNSSSASNRPAARRRSTFYIPQIPGSTKFEEYESPLKVMEFVEHRLLASCVSIHLPKDEKLVFISDVVREETNPQFQVQLPYMPPHLHRCIVKLWYRQTQKQENEEKEQDKEAWGLLCVYKVDLCSLVEINTDLDAEISQAFKDNSMSMQLGNKWLTFENMLLPSCAKKLTTRVKPHSTLSSNKPVLAYTFDQIRSLNNLTRATKELAISKDNLRKQITRYVEKNLGSDTVDHLPQILDRLNHRCKVLETDIERVKSVNEAATRHIYKVTSKISDIKQTVAEFDAIQDQIKDKLEFCDHEVDIIRENTFETKDEIRRVLRDYATIIYQVIPIKQVSTSAFFSIAGFEFPSDLKALKEVCYYNAIALKNIYHEPRADTEAQLHELYVAQINASLSLVVQLMQILARVCFITFNHKMVLMGNQSYILDDVSKTYPIHGKQQKLKKVEPFVFPLFFDPKDANNEKILTNQGSIMMNQEFEYGLRLLNRNMRQLVSYIKADIYDEKGMGEIPGESADNLQWNLKYLELLMTS</sequence>
<dbReference type="RefSeq" id="XP_066828651.1">
    <property type="nucleotide sequence ID" value="XM_066971632.1"/>
</dbReference>
<gene>
    <name evidence="4" type="ORF">LODBEIA_P17130</name>
</gene>
<evidence type="ECO:0000313" key="4">
    <source>
        <dbReference type="EMBL" id="CAK9437335.1"/>
    </source>
</evidence>
<keyword evidence="1 2" id="KW-0175">Coiled coil</keyword>
<dbReference type="PANTHER" id="PTHR15157:SF5">
    <property type="entry name" value="UV RADIATION RESISTANCE-ASSOCIATED GENE PROTEIN"/>
    <property type="match status" value="1"/>
</dbReference>
<evidence type="ECO:0000256" key="2">
    <source>
        <dbReference type="SAM" id="Coils"/>
    </source>
</evidence>
<dbReference type="EMBL" id="OZ022406">
    <property type="protein sequence ID" value="CAK9437335.1"/>
    <property type="molecule type" value="Genomic_DNA"/>
</dbReference>
<dbReference type="GeneID" id="92206909"/>
<evidence type="ECO:0000256" key="3">
    <source>
        <dbReference type="SAM" id="MobiDB-lite"/>
    </source>
</evidence>
<feature type="region of interest" description="Disordered" evidence="3">
    <location>
        <begin position="43"/>
        <end position="63"/>
    </location>
</feature>
<name>A0ABP0ZHY6_9ASCO</name>